<name>A0ABM4CDM3_HYDVU</name>
<dbReference type="RefSeq" id="XP_065659771.1">
    <property type="nucleotide sequence ID" value="XM_065803699.1"/>
</dbReference>
<gene>
    <name evidence="2" type="primary">LOC101236165</name>
</gene>
<reference evidence="2" key="1">
    <citation type="submission" date="2025-08" db="UniProtKB">
        <authorList>
            <consortium name="RefSeq"/>
        </authorList>
    </citation>
    <scope>IDENTIFICATION</scope>
</reference>
<organism evidence="1 2">
    <name type="scientific">Hydra vulgaris</name>
    <name type="common">Hydra</name>
    <name type="synonym">Hydra attenuata</name>
    <dbReference type="NCBI Taxonomy" id="6087"/>
    <lineage>
        <taxon>Eukaryota</taxon>
        <taxon>Metazoa</taxon>
        <taxon>Cnidaria</taxon>
        <taxon>Hydrozoa</taxon>
        <taxon>Hydroidolina</taxon>
        <taxon>Anthoathecata</taxon>
        <taxon>Aplanulata</taxon>
        <taxon>Hydridae</taxon>
        <taxon>Hydra</taxon>
    </lineage>
</organism>
<evidence type="ECO:0000313" key="2">
    <source>
        <dbReference type="RefSeq" id="XP_065659771.1"/>
    </source>
</evidence>
<proteinExistence type="predicted"/>
<accession>A0ABM4CDM3</accession>
<sequence>MSLIELYASNLSAFGSEPELNNCAKDAQSFSNVGKPVSIKCMFLTDWKNLDTKLGKDLLFEANKYGDLYFQNLTGGYDFGMRFLYHMVWSMQNINFDYFLRLDDDYFVCMERFLDEVPMPPKKLYHWGWVHCSLNIVRPEESIILLSRDVIEIFLGQDPEKMLCNRWADQMIGIWNNELNLPKLYHHDNRLHHHPPARDIKSFKSQENICTDYIGVHGSYPIQMRTLWKNKGPKNYNKNNSLENFSSFCMYDSVMDWKSFEPYWRVEPKLCKTNPNWGGPFGTTYIGREGS</sequence>
<evidence type="ECO:0000313" key="1">
    <source>
        <dbReference type="Proteomes" id="UP001652625"/>
    </source>
</evidence>
<dbReference type="Proteomes" id="UP001652625">
    <property type="component" value="Chromosome 08"/>
</dbReference>
<protein>
    <submittedName>
        <fullName evidence="2">Uncharacterized protein LOC101236165 isoform X2</fullName>
    </submittedName>
</protein>
<keyword evidence="1" id="KW-1185">Reference proteome</keyword>
<dbReference type="GeneID" id="101236165"/>